<gene>
    <name evidence="2" type="ORF">E4650_03880</name>
    <name evidence="1" type="ORF">SAMN04488588_0491</name>
</gene>
<organism evidence="1 3">
    <name type="scientific">Geotoga petraea</name>
    <dbReference type="NCBI Taxonomy" id="28234"/>
    <lineage>
        <taxon>Bacteria</taxon>
        <taxon>Thermotogati</taxon>
        <taxon>Thermotogota</taxon>
        <taxon>Thermotogae</taxon>
        <taxon>Petrotogales</taxon>
        <taxon>Petrotogaceae</taxon>
        <taxon>Geotoga</taxon>
    </lineage>
</organism>
<reference evidence="2 4" key="2">
    <citation type="submission" date="2019-04" db="EMBL/GenBank/DDBJ databases">
        <title>Draft genome sequence data and analysis of a Fermenting Bacterium, Geotoga petraea strain HO-Geo1, isolated from heavy-oil petroleum reservoir in Russia.</title>
        <authorList>
            <person name="Grouzdev D.S."/>
            <person name="Semenova E.M."/>
            <person name="Sokolova D.S."/>
            <person name="Tourova T.P."/>
            <person name="Poltaraus A.B."/>
            <person name="Nazina T.N."/>
        </authorList>
    </citation>
    <scope>NUCLEOTIDE SEQUENCE [LARGE SCALE GENOMIC DNA]</scope>
    <source>
        <strain evidence="2 4">HO-Geo1</strain>
    </source>
</reference>
<protein>
    <submittedName>
        <fullName evidence="1">Flagellar protein FlaG</fullName>
    </submittedName>
</protein>
<dbReference type="Pfam" id="PF03646">
    <property type="entry name" value="FlaG"/>
    <property type="match status" value="1"/>
</dbReference>
<evidence type="ECO:0000313" key="1">
    <source>
        <dbReference type="EMBL" id="SDC16496.1"/>
    </source>
</evidence>
<keyword evidence="3" id="KW-1185">Reference proteome</keyword>
<dbReference type="Proteomes" id="UP000297288">
    <property type="component" value="Unassembled WGS sequence"/>
</dbReference>
<keyword evidence="1" id="KW-0282">Flagellum</keyword>
<dbReference type="OrthoDB" id="9799867at2"/>
<evidence type="ECO:0000313" key="3">
    <source>
        <dbReference type="Proteomes" id="UP000199322"/>
    </source>
</evidence>
<proteinExistence type="predicted"/>
<name>A0A1G6JF32_9BACT</name>
<dbReference type="AlphaFoldDB" id="A0A1G6JF32"/>
<keyword evidence="1" id="KW-0966">Cell projection</keyword>
<evidence type="ECO:0000313" key="2">
    <source>
        <dbReference type="EMBL" id="TGG88186.1"/>
    </source>
</evidence>
<sequence length="122" mass="13916">MEIKDVNSNYVQQSQLQHGKAVVAKEQKPADANDFKKSNEEIENKQVDMDKITDVLKNKLDKIQKLFTGEARFEVNREADMIVVKIINKETEEVVRQIPSEVSVKLAKALNDLEGILFDEEA</sequence>
<dbReference type="EMBL" id="SRME01000002">
    <property type="protein sequence ID" value="TGG88186.1"/>
    <property type="molecule type" value="Genomic_DNA"/>
</dbReference>
<keyword evidence="1" id="KW-0969">Cilium</keyword>
<dbReference type="InterPro" id="IPR035924">
    <property type="entry name" value="FlaG-like_sf"/>
</dbReference>
<dbReference type="InterPro" id="IPR005186">
    <property type="entry name" value="FlaG"/>
</dbReference>
<reference evidence="1 3" key="1">
    <citation type="submission" date="2016-10" db="EMBL/GenBank/DDBJ databases">
        <authorList>
            <person name="de Groot N.N."/>
        </authorList>
    </citation>
    <scope>NUCLEOTIDE SEQUENCE [LARGE SCALE GENOMIC DNA]</scope>
    <source>
        <strain evidence="1 3">WG14</strain>
    </source>
</reference>
<dbReference type="STRING" id="28234.SAMN04488588_0491"/>
<dbReference type="Gene3D" id="3.30.160.170">
    <property type="entry name" value="FlaG-like"/>
    <property type="match status" value="1"/>
</dbReference>
<dbReference type="Proteomes" id="UP000199322">
    <property type="component" value="Unassembled WGS sequence"/>
</dbReference>
<dbReference type="EMBL" id="FMYV01000002">
    <property type="protein sequence ID" value="SDC16496.1"/>
    <property type="molecule type" value="Genomic_DNA"/>
</dbReference>
<dbReference type="PANTHER" id="PTHR37166">
    <property type="entry name" value="PROTEIN FLAG"/>
    <property type="match status" value="1"/>
</dbReference>
<dbReference type="PANTHER" id="PTHR37166:SF1">
    <property type="entry name" value="PROTEIN FLAG"/>
    <property type="match status" value="1"/>
</dbReference>
<dbReference type="RefSeq" id="WP_091402521.1">
    <property type="nucleotide sequence ID" value="NZ_FMYV01000002.1"/>
</dbReference>
<evidence type="ECO:0000313" key="4">
    <source>
        <dbReference type="Proteomes" id="UP000297288"/>
    </source>
</evidence>
<dbReference type="SUPFAM" id="SSF160214">
    <property type="entry name" value="FlaG-like"/>
    <property type="match status" value="1"/>
</dbReference>
<accession>A0A1G6JF32</accession>